<name>A0A1J1I4C6_9DIPT</name>
<dbReference type="OrthoDB" id="7789696at2759"/>
<evidence type="ECO:0000256" key="1">
    <source>
        <dbReference type="SAM" id="SignalP"/>
    </source>
</evidence>
<gene>
    <name evidence="2" type="ORF">CLUMA_CG008619</name>
</gene>
<sequence length="252" mass="28823">MKLLIGLIFTAFVLQALAMPAVEEAQTSEVKPKNDVVDAFRDEINRWFAQYQTFYDRTNAALKTYRLLHVELVESIYNQMMTVLGNSIDTVRMLAYDLDDLLDARIQEVGMNQCLQNIMDERDQNAALVGRNIQGCALTANTTLSTLLAEVFYPTFAEVQVQTSQVPISVIDVLSRGNVLEDEQAILQYLEDRYAVYEMQWLSLVSQLLRWDSNRFETEGLFKVDEIDICMAQGTEQYLLTMSRLEGEVQNC</sequence>
<dbReference type="AlphaFoldDB" id="A0A1J1I4C6"/>
<organism evidence="2 3">
    <name type="scientific">Clunio marinus</name>
    <dbReference type="NCBI Taxonomy" id="568069"/>
    <lineage>
        <taxon>Eukaryota</taxon>
        <taxon>Metazoa</taxon>
        <taxon>Ecdysozoa</taxon>
        <taxon>Arthropoda</taxon>
        <taxon>Hexapoda</taxon>
        <taxon>Insecta</taxon>
        <taxon>Pterygota</taxon>
        <taxon>Neoptera</taxon>
        <taxon>Endopterygota</taxon>
        <taxon>Diptera</taxon>
        <taxon>Nematocera</taxon>
        <taxon>Chironomoidea</taxon>
        <taxon>Chironomidae</taxon>
        <taxon>Clunio</taxon>
    </lineage>
</organism>
<dbReference type="Proteomes" id="UP000183832">
    <property type="component" value="Unassembled WGS sequence"/>
</dbReference>
<protein>
    <submittedName>
        <fullName evidence="2">CLUMA_CG008619, isoform A</fullName>
    </submittedName>
</protein>
<accession>A0A1J1I4C6</accession>
<keyword evidence="1" id="KW-0732">Signal</keyword>
<feature type="signal peptide" evidence="1">
    <location>
        <begin position="1"/>
        <end position="18"/>
    </location>
</feature>
<proteinExistence type="predicted"/>
<evidence type="ECO:0000313" key="3">
    <source>
        <dbReference type="Proteomes" id="UP000183832"/>
    </source>
</evidence>
<keyword evidence="3" id="KW-1185">Reference proteome</keyword>
<feature type="chain" id="PRO_5013063008" evidence="1">
    <location>
        <begin position="19"/>
        <end position="252"/>
    </location>
</feature>
<dbReference type="EMBL" id="CVRI01000040">
    <property type="protein sequence ID" value="CRK95141.1"/>
    <property type="molecule type" value="Genomic_DNA"/>
</dbReference>
<reference evidence="2 3" key="1">
    <citation type="submission" date="2015-04" db="EMBL/GenBank/DDBJ databases">
        <authorList>
            <person name="Syromyatnikov M.Y."/>
            <person name="Popov V.N."/>
        </authorList>
    </citation>
    <scope>NUCLEOTIDE SEQUENCE [LARGE SCALE GENOMIC DNA]</scope>
</reference>
<evidence type="ECO:0000313" key="2">
    <source>
        <dbReference type="EMBL" id="CRK95141.1"/>
    </source>
</evidence>